<evidence type="ECO:0000313" key="2">
    <source>
        <dbReference type="Proteomes" id="UP000295578"/>
    </source>
</evidence>
<dbReference type="RefSeq" id="WP_132206170.1">
    <property type="nucleotide sequence ID" value="NZ_SMKY01000508.1"/>
</dbReference>
<sequence length="186" mass="20533">MNVERPDPADLRALRDAFAPEHREPPLGWDALRRFEAEHDVVLPEPYRTFVAEICDGYTGGPPGYRLVELAGAPVGTPDGHVQRALAEPFPLTEAWLWDADDSRSEEEIRAVVERVFGDGSIVLGTDGCGMDWHLVVTGPHRGHVWNICGEGAQPFGTGFGHTTGRPGFAGWVEHWVSGEPWWNVD</sequence>
<dbReference type="AlphaFoldDB" id="A0A4R4ZP67"/>
<gene>
    <name evidence="1" type="ORF">E1293_45550</name>
</gene>
<comment type="caution">
    <text evidence="1">The sequence shown here is derived from an EMBL/GenBank/DDBJ whole genome shotgun (WGS) entry which is preliminary data.</text>
</comment>
<evidence type="ECO:0000313" key="1">
    <source>
        <dbReference type="EMBL" id="TDD60711.1"/>
    </source>
</evidence>
<dbReference type="Proteomes" id="UP000295578">
    <property type="component" value="Unassembled WGS sequence"/>
</dbReference>
<dbReference type="EMBL" id="SMKY01000508">
    <property type="protein sequence ID" value="TDD60711.1"/>
    <property type="molecule type" value="Genomic_DNA"/>
</dbReference>
<proteinExistence type="predicted"/>
<dbReference type="OrthoDB" id="1190024at2"/>
<dbReference type="InterPro" id="IPR037883">
    <property type="entry name" value="Knr4/Smi1-like_sf"/>
</dbReference>
<organism evidence="1 2">
    <name type="scientific">Actinomadura darangshiensis</name>
    <dbReference type="NCBI Taxonomy" id="705336"/>
    <lineage>
        <taxon>Bacteria</taxon>
        <taxon>Bacillati</taxon>
        <taxon>Actinomycetota</taxon>
        <taxon>Actinomycetes</taxon>
        <taxon>Streptosporangiales</taxon>
        <taxon>Thermomonosporaceae</taxon>
        <taxon>Actinomadura</taxon>
    </lineage>
</organism>
<dbReference type="SUPFAM" id="SSF160631">
    <property type="entry name" value="SMI1/KNR4-like"/>
    <property type="match status" value="1"/>
</dbReference>
<keyword evidence="2" id="KW-1185">Reference proteome</keyword>
<name>A0A4R4ZP67_9ACTN</name>
<accession>A0A4R4ZP67</accession>
<protein>
    <submittedName>
        <fullName evidence="1">SMI1/KNR4 family protein</fullName>
    </submittedName>
</protein>
<reference evidence="1 2" key="1">
    <citation type="submission" date="2019-03" db="EMBL/GenBank/DDBJ databases">
        <title>Draft genome sequences of novel Actinobacteria.</title>
        <authorList>
            <person name="Sahin N."/>
            <person name="Ay H."/>
            <person name="Saygin H."/>
        </authorList>
    </citation>
    <scope>NUCLEOTIDE SEQUENCE [LARGE SCALE GENOMIC DNA]</scope>
    <source>
        <strain evidence="1 2">DSM 45941</strain>
    </source>
</reference>